<dbReference type="Proteomes" id="UP000831701">
    <property type="component" value="Chromosome 18"/>
</dbReference>
<name>A0ACB8VU01_9TELE</name>
<gene>
    <name evidence="1" type="ORF">L3Q82_015361</name>
</gene>
<evidence type="ECO:0000313" key="2">
    <source>
        <dbReference type="Proteomes" id="UP000831701"/>
    </source>
</evidence>
<dbReference type="EMBL" id="CM041548">
    <property type="protein sequence ID" value="KAI3358979.1"/>
    <property type="molecule type" value="Genomic_DNA"/>
</dbReference>
<protein>
    <submittedName>
        <fullName evidence="1">Uncharacterized protein</fullName>
    </submittedName>
</protein>
<sequence length="192" mass="21745">DDPTASHPSNSNNNNNNDERLDLDGGILGLRVQKKKKKRKPAKRLRLETPDETIVSLDKSSFRSVRLAISQAQPRVVCMYFRASVKYNGPDHRRTLSCNASIQSVVCFSYDTQHPVCDMGGPDALRDRKDHTPVSYLQGVVRSLKSYKRTPGKEFFNKTFEALMKKHGIVHFSTASDLKASVIERFNQYAKD</sequence>
<reference evidence="1" key="1">
    <citation type="submission" date="2022-04" db="EMBL/GenBank/DDBJ databases">
        <title>Jade perch genome.</title>
        <authorList>
            <person name="Chao B."/>
        </authorList>
    </citation>
    <scope>NUCLEOTIDE SEQUENCE</scope>
    <source>
        <strain evidence="1">CB-2022</strain>
    </source>
</reference>
<proteinExistence type="predicted"/>
<feature type="non-terminal residue" evidence="1">
    <location>
        <position position="1"/>
    </location>
</feature>
<accession>A0ACB8VU01</accession>
<evidence type="ECO:0000313" key="1">
    <source>
        <dbReference type="EMBL" id="KAI3358979.1"/>
    </source>
</evidence>
<keyword evidence="2" id="KW-1185">Reference proteome</keyword>
<organism evidence="1 2">
    <name type="scientific">Scortum barcoo</name>
    <name type="common">barcoo grunter</name>
    <dbReference type="NCBI Taxonomy" id="214431"/>
    <lineage>
        <taxon>Eukaryota</taxon>
        <taxon>Metazoa</taxon>
        <taxon>Chordata</taxon>
        <taxon>Craniata</taxon>
        <taxon>Vertebrata</taxon>
        <taxon>Euteleostomi</taxon>
        <taxon>Actinopterygii</taxon>
        <taxon>Neopterygii</taxon>
        <taxon>Teleostei</taxon>
        <taxon>Neoteleostei</taxon>
        <taxon>Acanthomorphata</taxon>
        <taxon>Eupercaria</taxon>
        <taxon>Centrarchiformes</taxon>
        <taxon>Terapontoidei</taxon>
        <taxon>Terapontidae</taxon>
        <taxon>Scortum</taxon>
    </lineage>
</organism>
<comment type="caution">
    <text evidence="1">The sequence shown here is derived from an EMBL/GenBank/DDBJ whole genome shotgun (WGS) entry which is preliminary data.</text>
</comment>